<dbReference type="PANTHER" id="PTHR43135:SF3">
    <property type="entry name" value="ALPHA-D-RIBOSE 1-METHYLPHOSPHONATE 5-TRIPHOSPHATE DIPHOSPHATASE"/>
    <property type="match status" value="1"/>
</dbReference>
<feature type="domain" description="Amidohydrolase-related" evidence="1">
    <location>
        <begin position="212"/>
        <end position="376"/>
    </location>
</feature>
<dbReference type="InterPro" id="IPR032466">
    <property type="entry name" value="Metal_Hydrolase"/>
</dbReference>
<dbReference type="Gene3D" id="2.30.40.10">
    <property type="entry name" value="Urease, subunit C, domain 1"/>
    <property type="match status" value="1"/>
</dbReference>
<reference evidence="2 4" key="1">
    <citation type="submission" date="2020-06" db="EMBL/GenBank/DDBJ databases">
        <title>Anoxygenic phototrophic Chloroflexota member uses a Type I reaction center.</title>
        <authorList>
            <person name="Tsuji J.M."/>
            <person name="Shaw N.A."/>
            <person name="Nagashima S."/>
            <person name="Venkiteswaran J."/>
            <person name="Schiff S.L."/>
            <person name="Hanada S."/>
            <person name="Tank M."/>
            <person name="Neufeld J.D."/>
        </authorList>
    </citation>
    <scope>NUCLEOTIDE SEQUENCE [LARGE SCALE GENOMIC DNA]</scope>
    <source>
        <strain evidence="2">L227-S17</strain>
    </source>
</reference>
<accession>A0A8T7M542</accession>
<dbReference type="Gene3D" id="3.20.20.140">
    <property type="entry name" value="Metal-dependent hydrolases"/>
    <property type="match status" value="1"/>
</dbReference>
<reference evidence="3" key="2">
    <citation type="journal article" date="2024" name="Nature">
        <title>Anoxygenic phototroph of the Chloroflexota uses a type I reaction centre.</title>
        <authorList>
            <person name="Tsuji J.M."/>
            <person name="Shaw N.A."/>
            <person name="Nagashima S."/>
            <person name="Venkiteswaran J.J."/>
            <person name="Schiff S.L."/>
            <person name="Watanabe T."/>
            <person name="Fukui M."/>
            <person name="Hanada S."/>
            <person name="Tank M."/>
            <person name="Neufeld J.D."/>
        </authorList>
    </citation>
    <scope>NUCLEOTIDE SEQUENCE</scope>
    <source>
        <strain evidence="3">L227-S17</strain>
    </source>
</reference>
<evidence type="ECO:0000313" key="4">
    <source>
        <dbReference type="Proteomes" id="UP000521676"/>
    </source>
</evidence>
<dbReference type="Proteomes" id="UP000521676">
    <property type="component" value="Unassembled WGS sequence"/>
</dbReference>
<dbReference type="RefSeq" id="WP_341471031.1">
    <property type="nucleotide sequence ID" value="NZ_CP128400.1"/>
</dbReference>
<dbReference type="NCBIfam" id="NF011987">
    <property type="entry name" value="PRK15446.2-3"/>
    <property type="match status" value="1"/>
</dbReference>
<dbReference type="GO" id="GO:0016810">
    <property type="term" value="F:hydrolase activity, acting on carbon-nitrogen (but not peptide) bonds"/>
    <property type="evidence" value="ECO:0007669"/>
    <property type="project" value="InterPro"/>
</dbReference>
<dbReference type="Pfam" id="PF01979">
    <property type="entry name" value="Amidohydro_1"/>
    <property type="match status" value="1"/>
</dbReference>
<evidence type="ECO:0000313" key="2">
    <source>
        <dbReference type="EMBL" id="NWJ47230.1"/>
    </source>
</evidence>
<dbReference type="AlphaFoldDB" id="A0A8T7M542"/>
<protein>
    <submittedName>
        <fullName evidence="2">Phosphonate metabolism protein PhnM</fullName>
    </submittedName>
</protein>
<evidence type="ECO:0000313" key="5">
    <source>
        <dbReference type="Proteomes" id="UP001431572"/>
    </source>
</evidence>
<dbReference type="EMBL" id="JACATZ010000003">
    <property type="protein sequence ID" value="NWJ47230.1"/>
    <property type="molecule type" value="Genomic_DNA"/>
</dbReference>
<sequence>MKRTLIKNANLILPDRLIEGGWLLIEGAKIAGWGDSSNCPSRELFQVNASGDFLMPGMIDLHCDSIEKLVEPRPDVHFEPHLALIENDRRMAGCGITTEFHAISLDDNEFGVRSVNFIRDFIHAIKSESNTLVRHEIHARLEVTSKNGYEIISQLIKGNEVSLVSLMDHTPGQGQYTSEESYRSYIRRTIHISEQEIDAVLELKKGQEAEVPNRIENVTRLARKAGIAIASHDDDSPEKVAQLSALGVTISEFPTRMEAARKAHELGLAVCLGAPNVVRGKSSGGNLRAIEAIEAGVCDVLCADYYPSAMLTAVFKLASQHIMNLPEAVRLVTINPASAVGFGAALGTLEEGKLADLILVRVDRHPRVRRLFVSGKERLVHE</sequence>
<dbReference type="InterPro" id="IPR012696">
    <property type="entry name" value="PhnM"/>
</dbReference>
<dbReference type="PANTHER" id="PTHR43135">
    <property type="entry name" value="ALPHA-D-RIBOSE 1-METHYLPHOSPHONATE 5-TRIPHOSPHATE DIPHOSPHATASE"/>
    <property type="match status" value="1"/>
</dbReference>
<dbReference type="NCBIfam" id="NF011984">
    <property type="entry name" value="PRK15446.1-5"/>
    <property type="match status" value="1"/>
</dbReference>
<dbReference type="PIRSF" id="PIRSF038971">
    <property type="entry name" value="PhnM"/>
    <property type="match status" value="1"/>
</dbReference>
<dbReference type="InterPro" id="IPR006680">
    <property type="entry name" value="Amidohydro-rel"/>
</dbReference>
<evidence type="ECO:0000259" key="1">
    <source>
        <dbReference type="Pfam" id="PF01979"/>
    </source>
</evidence>
<gene>
    <name evidence="2" type="primary">phnM</name>
    <name evidence="2" type="ORF">HXX08_15315</name>
    <name evidence="3" type="ORF">OZ401_002734</name>
</gene>
<dbReference type="NCBIfam" id="TIGR02318">
    <property type="entry name" value="phosphono_phnM"/>
    <property type="match status" value="1"/>
</dbReference>
<dbReference type="SUPFAM" id="SSF51338">
    <property type="entry name" value="Composite domain of metallo-dependent hydrolases"/>
    <property type="match status" value="1"/>
</dbReference>
<dbReference type="InterPro" id="IPR011059">
    <property type="entry name" value="Metal-dep_hydrolase_composite"/>
</dbReference>
<dbReference type="Proteomes" id="UP001431572">
    <property type="component" value="Chromosome 2"/>
</dbReference>
<organism evidence="2 4">
    <name type="scientific">Candidatus Chlorohelix allophototropha</name>
    <dbReference type="NCBI Taxonomy" id="3003348"/>
    <lineage>
        <taxon>Bacteria</taxon>
        <taxon>Bacillati</taxon>
        <taxon>Chloroflexota</taxon>
        <taxon>Chloroflexia</taxon>
        <taxon>Candidatus Chloroheliales</taxon>
        <taxon>Candidatus Chloroheliaceae</taxon>
        <taxon>Candidatus Chlorohelix</taxon>
    </lineage>
</organism>
<dbReference type="NCBIfam" id="NF011990">
    <property type="entry name" value="PRK15446.2-6"/>
    <property type="match status" value="1"/>
</dbReference>
<proteinExistence type="predicted"/>
<name>A0A8T7M542_9CHLR</name>
<dbReference type="InterPro" id="IPR051781">
    <property type="entry name" value="Metallo-dep_Hydrolase"/>
</dbReference>
<dbReference type="GO" id="GO:0019700">
    <property type="term" value="P:organic phosphonate catabolic process"/>
    <property type="evidence" value="ECO:0007669"/>
    <property type="project" value="InterPro"/>
</dbReference>
<evidence type="ECO:0000313" key="3">
    <source>
        <dbReference type="EMBL" id="WJW69141.1"/>
    </source>
</evidence>
<dbReference type="SUPFAM" id="SSF51556">
    <property type="entry name" value="Metallo-dependent hydrolases"/>
    <property type="match status" value="1"/>
</dbReference>
<keyword evidence="5" id="KW-1185">Reference proteome</keyword>
<dbReference type="EMBL" id="CP128400">
    <property type="protein sequence ID" value="WJW69141.1"/>
    <property type="molecule type" value="Genomic_DNA"/>
</dbReference>